<sequence length="168" mass="18428">MTTSTLARPGRRPGALVPANLDPRPCVVNPPQWWDVGNDGNAAAMWLCRKRCPLIDQCTPEAGAIRQGAPWGGSQYAKAPTELQVCPYCKHPKVRLHTRGPRVCKCPDSGRTREQVVQAWLDAGGTTRTIADIAPDIGMSYHALRDALRRARKAGDRRVPLLKQEEAA</sequence>
<reference evidence="1 2" key="1">
    <citation type="submission" date="2018-07" db="EMBL/GenBank/DDBJ databases">
        <authorList>
            <person name="Ye Y."/>
        </authorList>
    </citation>
    <scope>NUCLEOTIDE SEQUENCE [LARGE SCALE GENOMIC DNA]</scope>
    <source>
        <strain evidence="2">H14(2018)</strain>
    </source>
</reference>
<protein>
    <recommendedName>
        <fullName evidence="3">4Fe-4S Wbl-type domain-containing protein</fullName>
    </recommendedName>
</protein>
<dbReference type="AlphaFoldDB" id="A0A6N3JV92"/>
<gene>
    <name evidence="1" type="ORF">DVH21_05505</name>
</gene>
<name>A0A6N3JV92_9ACTN</name>
<reference evidence="1 2" key="2">
    <citation type="submission" date="2018-08" db="EMBL/GenBank/DDBJ databases">
        <title>Streptomyces kandeliansis sp. nov., an endophytic bacterium isolated from mangrove plant.</title>
        <authorList>
            <person name="Wang R."/>
        </authorList>
    </citation>
    <scope>NUCLEOTIDE SEQUENCE [LARGE SCALE GENOMIC DNA]</scope>
    <source>
        <strain evidence="2">H14(2018)</strain>
    </source>
</reference>
<evidence type="ECO:0000313" key="2">
    <source>
        <dbReference type="Proteomes" id="UP000253958"/>
    </source>
</evidence>
<accession>A0A6N3JV92</accession>
<proteinExistence type="predicted"/>
<organism evidence="1 2">
    <name type="scientific">Micromonospora aurantiaca</name>
    <name type="common">nom. illeg.</name>
    <dbReference type="NCBI Taxonomy" id="47850"/>
    <lineage>
        <taxon>Bacteria</taxon>
        <taxon>Bacillati</taxon>
        <taxon>Actinomycetota</taxon>
        <taxon>Actinomycetes</taxon>
        <taxon>Micromonosporales</taxon>
        <taxon>Micromonosporaceae</taxon>
        <taxon>Micromonospora</taxon>
    </lineage>
</organism>
<dbReference type="EMBL" id="CP031263">
    <property type="protein sequence ID" value="AXH89437.1"/>
    <property type="molecule type" value="Genomic_DNA"/>
</dbReference>
<evidence type="ECO:0008006" key="3">
    <source>
        <dbReference type="Google" id="ProtNLM"/>
    </source>
</evidence>
<evidence type="ECO:0000313" key="1">
    <source>
        <dbReference type="EMBL" id="AXH89437.1"/>
    </source>
</evidence>
<dbReference type="RefSeq" id="WP_114918991.1">
    <property type="nucleotide sequence ID" value="NZ_CP031263.1"/>
</dbReference>
<dbReference type="Proteomes" id="UP000253958">
    <property type="component" value="Chromosome"/>
</dbReference>